<sequence>MYVNEGVQNQSVSYSIPKGIFAILAKILGNERSFLLCALLTGMRTRLKCYLC</sequence>
<evidence type="ECO:0000313" key="1">
    <source>
        <dbReference type="EMBL" id="KUG23567.1"/>
    </source>
</evidence>
<protein>
    <submittedName>
        <fullName evidence="1">Uncharacterized protein</fullName>
    </submittedName>
</protein>
<proteinExistence type="predicted"/>
<reference evidence="1" key="1">
    <citation type="journal article" date="2015" name="Proc. Natl. Acad. Sci. U.S.A.">
        <title>Networks of energetic and metabolic interactions define dynamics in microbial communities.</title>
        <authorList>
            <person name="Embree M."/>
            <person name="Liu J.K."/>
            <person name="Al-Bassam M.M."/>
            <person name="Zengler K."/>
        </authorList>
    </citation>
    <scope>NUCLEOTIDE SEQUENCE</scope>
</reference>
<dbReference type="AlphaFoldDB" id="A0A0W8FRN2"/>
<accession>A0A0W8FRN2</accession>
<organism evidence="1">
    <name type="scientific">hydrocarbon metagenome</name>
    <dbReference type="NCBI Taxonomy" id="938273"/>
    <lineage>
        <taxon>unclassified sequences</taxon>
        <taxon>metagenomes</taxon>
        <taxon>ecological metagenomes</taxon>
    </lineage>
</organism>
<dbReference type="EMBL" id="LNQE01000898">
    <property type="protein sequence ID" value="KUG23567.1"/>
    <property type="molecule type" value="Genomic_DNA"/>
</dbReference>
<gene>
    <name evidence="1" type="ORF">ASZ90_006615</name>
</gene>
<comment type="caution">
    <text evidence="1">The sequence shown here is derived from an EMBL/GenBank/DDBJ whole genome shotgun (WGS) entry which is preliminary data.</text>
</comment>
<name>A0A0W8FRN2_9ZZZZ</name>